<organism evidence="2 3">
    <name type="scientific">Streptomyces bingchenggensis (strain BCW-1)</name>
    <dbReference type="NCBI Taxonomy" id="749414"/>
    <lineage>
        <taxon>Bacteria</taxon>
        <taxon>Bacillati</taxon>
        <taxon>Actinomycetota</taxon>
        <taxon>Actinomycetes</taxon>
        <taxon>Kitasatosporales</taxon>
        <taxon>Streptomycetaceae</taxon>
        <taxon>Streptomyces</taxon>
    </lineage>
</organism>
<evidence type="ECO:0000313" key="3">
    <source>
        <dbReference type="Proteomes" id="UP000000377"/>
    </source>
</evidence>
<dbReference type="EMBL" id="CP002047">
    <property type="protein sequence ID" value="ADI10115.1"/>
    <property type="molecule type" value="Genomic_DNA"/>
</dbReference>
<evidence type="ECO:0000256" key="1">
    <source>
        <dbReference type="SAM" id="MobiDB-lite"/>
    </source>
</evidence>
<dbReference type="AlphaFoldDB" id="D7C1Q0"/>
<gene>
    <name evidence="2" type="ordered locus">SBI_06995</name>
</gene>
<name>D7C1Q0_STRBB</name>
<dbReference type="Proteomes" id="UP000000377">
    <property type="component" value="Chromosome"/>
</dbReference>
<feature type="region of interest" description="Disordered" evidence="1">
    <location>
        <begin position="1"/>
        <end position="33"/>
    </location>
</feature>
<evidence type="ECO:0000313" key="2">
    <source>
        <dbReference type="EMBL" id="ADI10115.1"/>
    </source>
</evidence>
<reference evidence="2 3" key="1">
    <citation type="journal article" date="2010" name="J. Bacteriol.">
        <title>Genome sequence of the milbemycin-producing bacterium Streptomyces bingchenggensis.</title>
        <authorList>
            <person name="Wang X.J."/>
            <person name="Yan Y.J."/>
            <person name="Zhang B."/>
            <person name="An J."/>
            <person name="Wang J.J."/>
            <person name="Tian J."/>
            <person name="Jiang L."/>
            <person name="Chen Y.H."/>
            <person name="Huang S.X."/>
            <person name="Yin M."/>
            <person name="Zhang J."/>
            <person name="Gao A.L."/>
            <person name="Liu C.X."/>
            <person name="Zhu Z.X."/>
            <person name="Xiang W.S."/>
        </authorList>
    </citation>
    <scope>NUCLEOTIDE SEQUENCE [LARGE SCALE GENOMIC DNA]</scope>
    <source>
        <strain evidence="2 3">BCW-1</strain>
    </source>
</reference>
<dbReference type="KEGG" id="sbh:SBI_06995"/>
<proteinExistence type="predicted"/>
<feature type="region of interest" description="Disordered" evidence="1">
    <location>
        <begin position="48"/>
        <end position="75"/>
    </location>
</feature>
<protein>
    <submittedName>
        <fullName evidence="2">Uncharacterized protein</fullName>
    </submittedName>
</protein>
<sequence length="109" mass="11415">MAAGVAPGAARSLRRGGADVEGGGQAARHRHHPQVLLQRLQRLGQCLGDRAGPEQAGAARRTGGQRGDGAALEQPQPAVLVEAELDVLRATDHLLRAVRQARPGAARPW</sequence>
<keyword evidence="3" id="KW-1185">Reference proteome</keyword>
<accession>D7C1Q0</accession>
<dbReference type="STRING" id="749414.SBI_06995"/>
<dbReference type="HOGENOM" id="CLU_2182390_0_0_11"/>